<organism evidence="2">
    <name type="scientific">Cellulosimicrobium sp. ES-005</name>
    <dbReference type="NCBI Taxonomy" id="3163031"/>
    <lineage>
        <taxon>Bacteria</taxon>
        <taxon>Bacillati</taxon>
        <taxon>Actinomycetota</taxon>
        <taxon>Actinomycetes</taxon>
        <taxon>Micrococcales</taxon>
        <taxon>Promicromonosporaceae</taxon>
        <taxon>Cellulosimicrobium</taxon>
    </lineage>
</organism>
<protein>
    <recommendedName>
        <fullName evidence="1">C2H2-type domain-containing protein</fullName>
    </recommendedName>
</protein>
<accession>A0AAU8G502</accession>
<gene>
    <name evidence="2" type="ORF">ABRQ22_10040</name>
</gene>
<sequence>MGFWHTGYMDHAWDSTDPRNVLSHRWIVSKHFDYRVPEPLPKVEPVQPRCATCGIAFESPLALDVHRRLGHTRRRPGLVFQGRECGRQRLLVTRPSAPEDWAVLDADVISIDGRELPADDVPGELASLRSGVHTVELFGAGRPIVYEFDFQLALEEDLLGVDVHIVTLIDGRELKTRSIDDFIVKTRAFPTARRYVEGLSAYLFAALAHEEAVLGGTGGDRFRSGFRKAAHLLGEFDRPPAEAVCGLVAFHLNQFARAAGRTRSPRVAGVSLRLGALASGRRWVSSDQRTLEHVSFDAAFSDVAVENVLGLSAVPFDGTAADAVATLERDLPILDVYDQVKAHLVAAEHYLASGDVTAARRHASALDHESSTREWRTAVRPRLAE</sequence>
<name>A0AAU8G502_9MICO</name>
<dbReference type="RefSeq" id="WP_353709410.1">
    <property type="nucleotide sequence ID" value="NZ_CP159290.1"/>
</dbReference>
<evidence type="ECO:0000313" key="2">
    <source>
        <dbReference type="EMBL" id="XCH31986.1"/>
    </source>
</evidence>
<dbReference type="AlphaFoldDB" id="A0AAU8G502"/>
<feature type="domain" description="C2H2-type" evidence="1">
    <location>
        <begin position="48"/>
        <end position="76"/>
    </location>
</feature>
<proteinExistence type="predicted"/>
<dbReference type="PROSITE" id="PS00028">
    <property type="entry name" value="ZINC_FINGER_C2H2_1"/>
    <property type="match status" value="1"/>
</dbReference>
<dbReference type="InterPro" id="IPR013087">
    <property type="entry name" value="Znf_C2H2_type"/>
</dbReference>
<reference evidence="2" key="1">
    <citation type="submission" date="2024-06" db="EMBL/GenBank/DDBJ databases">
        <title>Complete genome sequence of the cellulolytic actinobacterium, Cellulosimicrobium ES-005.</title>
        <authorList>
            <person name="Matthews C.T."/>
            <person name="Underwood K.D."/>
            <person name="Ghanchi K.M."/>
            <person name="Fields S.D."/>
            <person name="Gardner S.G."/>
        </authorList>
    </citation>
    <scope>NUCLEOTIDE SEQUENCE</scope>
    <source>
        <strain evidence="2">ES-005</strain>
    </source>
</reference>
<evidence type="ECO:0000259" key="1">
    <source>
        <dbReference type="PROSITE" id="PS50157"/>
    </source>
</evidence>
<dbReference type="PROSITE" id="PS50157">
    <property type="entry name" value="ZINC_FINGER_C2H2_2"/>
    <property type="match status" value="1"/>
</dbReference>
<dbReference type="EMBL" id="CP159290">
    <property type="protein sequence ID" value="XCH31986.1"/>
    <property type="molecule type" value="Genomic_DNA"/>
</dbReference>